<evidence type="ECO:0000313" key="3">
    <source>
        <dbReference type="Proteomes" id="UP001058626"/>
    </source>
</evidence>
<dbReference type="AlphaFoldDB" id="A0A9N7LXI9"/>
<reference evidence="2" key="1">
    <citation type="submission" date="2022-06" db="EMBL/GenBank/DDBJ databases">
        <title>Complete genome sequence of Mycobacterium pseudoshottsii NJB1907-Z4.</title>
        <authorList>
            <person name="Komine T."/>
            <person name="Fukano H."/>
            <person name="Wada S."/>
        </authorList>
    </citation>
    <scope>NUCLEOTIDE SEQUENCE</scope>
    <source>
        <strain evidence="2">NJB1907-Z4</strain>
        <plasmid evidence="2">pMUM005</plasmid>
    </source>
</reference>
<gene>
    <name evidence="2" type="ORF">NJB1907Z4_P0500</name>
</gene>
<evidence type="ECO:0000256" key="1">
    <source>
        <dbReference type="SAM" id="MobiDB-lite"/>
    </source>
</evidence>
<sequence length="104" mass="11517">MTNAPEFKRQCATAGSAEQEALRRKRRQGSENRNMAGRLQVRFDTTKLRELEAAAGTKLPALIRQCGDLLTKLVPVAEQQGIDPVELIRRTAASLLDRTELLSA</sequence>
<proteinExistence type="predicted"/>
<keyword evidence="3" id="KW-1185">Reference proteome</keyword>
<dbReference type="RefSeq" id="WP_015057040.1">
    <property type="nucleotide sequence ID" value="NZ_AP026368.1"/>
</dbReference>
<organism evidence="2 3">
    <name type="scientific">Mycobacterium pseudoshottsii</name>
    <dbReference type="NCBI Taxonomy" id="265949"/>
    <lineage>
        <taxon>Bacteria</taxon>
        <taxon>Bacillati</taxon>
        <taxon>Actinomycetota</taxon>
        <taxon>Actinomycetes</taxon>
        <taxon>Mycobacteriales</taxon>
        <taxon>Mycobacteriaceae</taxon>
        <taxon>Mycobacterium</taxon>
        <taxon>Mycobacterium ulcerans group</taxon>
    </lineage>
</organism>
<protein>
    <submittedName>
        <fullName evidence="2">Uncharacterized protein</fullName>
    </submittedName>
</protein>
<geneLocation type="plasmid" evidence="2 3">
    <name>pMUM005</name>
</geneLocation>
<dbReference type="EMBL" id="AP026368">
    <property type="protein sequence ID" value="BDN85398.1"/>
    <property type="molecule type" value="Genomic_DNA"/>
</dbReference>
<feature type="region of interest" description="Disordered" evidence="1">
    <location>
        <begin position="1"/>
        <end position="38"/>
    </location>
</feature>
<name>A0A9N7LXI9_9MYCO</name>
<keyword evidence="2" id="KW-0614">Plasmid</keyword>
<evidence type="ECO:0000313" key="2">
    <source>
        <dbReference type="EMBL" id="BDN85398.1"/>
    </source>
</evidence>
<accession>A0A9N7LXI9</accession>
<dbReference type="Proteomes" id="UP001058626">
    <property type="component" value="Plasmid pMUM005"/>
</dbReference>